<evidence type="ECO:0000313" key="2">
    <source>
        <dbReference type="Proteomes" id="UP001165524"/>
    </source>
</evidence>
<comment type="caution">
    <text evidence="1">The sequence shown here is derived from an EMBL/GenBank/DDBJ whole genome shotgun (WGS) entry which is preliminary data.</text>
</comment>
<organism evidence="1 2">
    <name type="scientific">Alcanivorax quisquiliarum</name>
    <dbReference type="NCBI Taxonomy" id="2933565"/>
    <lineage>
        <taxon>Bacteria</taxon>
        <taxon>Pseudomonadati</taxon>
        <taxon>Pseudomonadota</taxon>
        <taxon>Gammaproteobacteria</taxon>
        <taxon>Oceanospirillales</taxon>
        <taxon>Alcanivoracaceae</taxon>
        <taxon>Alcanivorax</taxon>
    </lineage>
</organism>
<dbReference type="RefSeq" id="WP_246953653.1">
    <property type="nucleotide sequence ID" value="NZ_JALKII010000013.1"/>
</dbReference>
<dbReference type="EMBL" id="JALKII010000013">
    <property type="protein sequence ID" value="MCK0538742.1"/>
    <property type="molecule type" value="Genomic_DNA"/>
</dbReference>
<protein>
    <recommendedName>
        <fullName evidence="3">Sulfotransferase family protein</fullName>
    </recommendedName>
</protein>
<name>A0ABT0EAH2_9GAMM</name>
<sequence length="88" mass="9790">MSIKYVFCIGTGRNGTNYLKQILSSTEGCVAEHEPAPRCNREPMRRFLNDDPGAMKKLMPRKLAQIATSRAGAKVYVETNHAFIKGFG</sequence>
<accession>A0ABT0EAH2</accession>
<keyword evidence="2" id="KW-1185">Reference proteome</keyword>
<dbReference type="Proteomes" id="UP001165524">
    <property type="component" value="Unassembled WGS sequence"/>
</dbReference>
<gene>
    <name evidence="1" type="ORF">MU846_13590</name>
</gene>
<evidence type="ECO:0000313" key="1">
    <source>
        <dbReference type="EMBL" id="MCK0538742.1"/>
    </source>
</evidence>
<evidence type="ECO:0008006" key="3">
    <source>
        <dbReference type="Google" id="ProtNLM"/>
    </source>
</evidence>
<reference evidence="1" key="1">
    <citation type="submission" date="2022-04" db="EMBL/GenBank/DDBJ databases">
        <title>Alcanivorax sp. CY1518 draft genome sequence.</title>
        <authorList>
            <person name="Zhao G."/>
            <person name="An M."/>
        </authorList>
    </citation>
    <scope>NUCLEOTIDE SEQUENCE</scope>
    <source>
        <strain evidence="1">CY1518</strain>
    </source>
</reference>
<proteinExistence type="predicted"/>